<evidence type="ECO:0000313" key="2">
    <source>
        <dbReference type="Proteomes" id="UP000828048"/>
    </source>
</evidence>
<protein>
    <submittedName>
        <fullName evidence="1">Uncharacterized protein</fullName>
    </submittedName>
</protein>
<evidence type="ECO:0000313" key="1">
    <source>
        <dbReference type="EMBL" id="KAH7842211.1"/>
    </source>
</evidence>
<accession>A0ACB7XMP4</accession>
<organism evidence="1 2">
    <name type="scientific">Vaccinium darrowii</name>
    <dbReference type="NCBI Taxonomy" id="229202"/>
    <lineage>
        <taxon>Eukaryota</taxon>
        <taxon>Viridiplantae</taxon>
        <taxon>Streptophyta</taxon>
        <taxon>Embryophyta</taxon>
        <taxon>Tracheophyta</taxon>
        <taxon>Spermatophyta</taxon>
        <taxon>Magnoliopsida</taxon>
        <taxon>eudicotyledons</taxon>
        <taxon>Gunneridae</taxon>
        <taxon>Pentapetalae</taxon>
        <taxon>asterids</taxon>
        <taxon>Ericales</taxon>
        <taxon>Ericaceae</taxon>
        <taxon>Vaccinioideae</taxon>
        <taxon>Vaccinieae</taxon>
        <taxon>Vaccinium</taxon>
    </lineage>
</organism>
<reference evidence="1 2" key="1">
    <citation type="journal article" date="2021" name="Hortic Res">
        <title>High-quality reference genome and annotation aids understanding of berry development for evergreen blueberry (Vaccinium darrowii).</title>
        <authorList>
            <person name="Yu J."/>
            <person name="Hulse-Kemp A.M."/>
            <person name="Babiker E."/>
            <person name="Staton M."/>
        </authorList>
    </citation>
    <scope>NUCLEOTIDE SEQUENCE [LARGE SCALE GENOMIC DNA]</scope>
    <source>
        <strain evidence="2">cv. NJ 8807/NJ 8810</strain>
        <tissue evidence="1">Young leaf</tissue>
    </source>
</reference>
<sequence length="204" mass="23366">MYKMKSDQTDFLILGEAVGYEVACPGNLVLVGDEATSKNVELESIELFFAYAKLLQYEETITIMLEDGIFGHKIQISLTREDMEYVCEMQELSLTCIMLYISYLYVAVKETNLDSRFLFVDPSIVSGKFKSGEFSKPPLFARRLRDAKAGQLVFVPYNIGFHWVLVVIDLSSAMVFYFDSISEKIDKTLQLVIDTYVIQLFMIF</sequence>
<name>A0ACB7XMP4_9ERIC</name>
<comment type="caution">
    <text evidence="1">The sequence shown here is derived from an EMBL/GenBank/DDBJ whole genome shotgun (WGS) entry which is preliminary data.</text>
</comment>
<gene>
    <name evidence="1" type="ORF">Vadar_002704</name>
</gene>
<dbReference type="EMBL" id="CM037151">
    <property type="protein sequence ID" value="KAH7842211.1"/>
    <property type="molecule type" value="Genomic_DNA"/>
</dbReference>
<dbReference type="Proteomes" id="UP000828048">
    <property type="component" value="Chromosome 1"/>
</dbReference>
<proteinExistence type="predicted"/>
<keyword evidence="2" id="KW-1185">Reference proteome</keyword>